<keyword evidence="1" id="KW-0472">Membrane</keyword>
<keyword evidence="3" id="KW-1185">Reference proteome</keyword>
<protein>
    <submittedName>
        <fullName evidence="2">Uncharacterized protein</fullName>
    </submittedName>
</protein>
<sequence>MVILIVSEWLFFWSTPVSPLVIIGQVQPYSKYVFAFGCALSRIRVLLNIYFFLSRSRLLLHFFKESLRYENRVFFNQSGYCKQTVTHRALCCVLPLTFIANVFIGTYVSLSDQKSDEYMNVITWFFNTFMFVNSFLFYVYDIVHFVVLKPCTEVLILYVRHQHYVLRDILETSVNTAPSAKFEKISQITNNLSCIRALKNTINQMWGHAIVMSIFLAVFGLCIAIYTSFDQDFRTSERLLVIIYTTAMAVVIIDIAATSQRLAEEVTKSIIIQCI</sequence>
<dbReference type="AlphaFoldDB" id="A0A9J6GDR4"/>
<evidence type="ECO:0000313" key="3">
    <source>
        <dbReference type="Proteomes" id="UP000821853"/>
    </source>
</evidence>
<comment type="caution">
    <text evidence="2">The sequence shown here is derived from an EMBL/GenBank/DDBJ whole genome shotgun (WGS) entry which is preliminary data.</text>
</comment>
<evidence type="ECO:0000313" key="2">
    <source>
        <dbReference type="EMBL" id="KAH9372961.1"/>
    </source>
</evidence>
<feature type="transmembrane region" description="Helical" evidence="1">
    <location>
        <begin position="205"/>
        <end position="227"/>
    </location>
</feature>
<proteinExistence type="predicted"/>
<feature type="transmembrane region" description="Helical" evidence="1">
    <location>
        <begin position="29"/>
        <end position="53"/>
    </location>
</feature>
<dbReference type="VEuPathDB" id="VectorBase:HLOH_061796"/>
<accession>A0A9J6GDR4</accession>
<feature type="transmembrane region" description="Helical" evidence="1">
    <location>
        <begin position="122"/>
        <end position="140"/>
    </location>
</feature>
<evidence type="ECO:0000256" key="1">
    <source>
        <dbReference type="SAM" id="Phobius"/>
    </source>
</evidence>
<dbReference type="OrthoDB" id="6502681at2759"/>
<dbReference type="Proteomes" id="UP000821853">
    <property type="component" value="Chromosome 4"/>
</dbReference>
<dbReference type="OMA" id="CALSRIR"/>
<name>A0A9J6GDR4_HAELO</name>
<organism evidence="2 3">
    <name type="scientific">Haemaphysalis longicornis</name>
    <name type="common">Bush tick</name>
    <dbReference type="NCBI Taxonomy" id="44386"/>
    <lineage>
        <taxon>Eukaryota</taxon>
        <taxon>Metazoa</taxon>
        <taxon>Ecdysozoa</taxon>
        <taxon>Arthropoda</taxon>
        <taxon>Chelicerata</taxon>
        <taxon>Arachnida</taxon>
        <taxon>Acari</taxon>
        <taxon>Parasitiformes</taxon>
        <taxon>Ixodida</taxon>
        <taxon>Ixodoidea</taxon>
        <taxon>Ixodidae</taxon>
        <taxon>Haemaphysalinae</taxon>
        <taxon>Haemaphysalis</taxon>
    </lineage>
</organism>
<keyword evidence="1" id="KW-1133">Transmembrane helix</keyword>
<keyword evidence="1" id="KW-0812">Transmembrane</keyword>
<feature type="transmembrane region" description="Helical" evidence="1">
    <location>
        <begin position="89"/>
        <end position="110"/>
    </location>
</feature>
<dbReference type="EMBL" id="JABSTR010000006">
    <property type="protein sequence ID" value="KAH9372961.1"/>
    <property type="molecule type" value="Genomic_DNA"/>
</dbReference>
<gene>
    <name evidence="2" type="ORF">HPB48_017078</name>
</gene>
<reference evidence="2 3" key="1">
    <citation type="journal article" date="2020" name="Cell">
        <title>Large-Scale Comparative Analyses of Tick Genomes Elucidate Their Genetic Diversity and Vector Capacities.</title>
        <authorList>
            <consortium name="Tick Genome and Microbiome Consortium (TIGMIC)"/>
            <person name="Jia N."/>
            <person name="Wang J."/>
            <person name="Shi W."/>
            <person name="Du L."/>
            <person name="Sun Y."/>
            <person name="Zhan W."/>
            <person name="Jiang J.F."/>
            <person name="Wang Q."/>
            <person name="Zhang B."/>
            <person name="Ji P."/>
            <person name="Bell-Sakyi L."/>
            <person name="Cui X.M."/>
            <person name="Yuan T.T."/>
            <person name="Jiang B.G."/>
            <person name="Yang W.F."/>
            <person name="Lam T.T."/>
            <person name="Chang Q.C."/>
            <person name="Ding S.J."/>
            <person name="Wang X.J."/>
            <person name="Zhu J.G."/>
            <person name="Ruan X.D."/>
            <person name="Zhao L."/>
            <person name="Wei J.T."/>
            <person name="Ye R.Z."/>
            <person name="Que T.C."/>
            <person name="Du C.H."/>
            <person name="Zhou Y.H."/>
            <person name="Cheng J.X."/>
            <person name="Dai P.F."/>
            <person name="Guo W.B."/>
            <person name="Han X.H."/>
            <person name="Huang E.J."/>
            <person name="Li L.F."/>
            <person name="Wei W."/>
            <person name="Gao Y.C."/>
            <person name="Liu J.Z."/>
            <person name="Shao H.Z."/>
            <person name="Wang X."/>
            <person name="Wang C.C."/>
            <person name="Yang T.C."/>
            <person name="Huo Q.B."/>
            <person name="Li W."/>
            <person name="Chen H.Y."/>
            <person name="Chen S.E."/>
            <person name="Zhou L.G."/>
            <person name="Ni X.B."/>
            <person name="Tian J.H."/>
            <person name="Sheng Y."/>
            <person name="Liu T."/>
            <person name="Pan Y.S."/>
            <person name="Xia L.Y."/>
            <person name="Li J."/>
            <person name="Zhao F."/>
            <person name="Cao W.C."/>
        </authorList>
    </citation>
    <scope>NUCLEOTIDE SEQUENCE [LARGE SCALE GENOMIC DNA]</scope>
    <source>
        <strain evidence="2">HaeL-2018</strain>
    </source>
</reference>
<feature type="transmembrane region" description="Helical" evidence="1">
    <location>
        <begin position="239"/>
        <end position="257"/>
    </location>
</feature>